<evidence type="ECO:0000259" key="6">
    <source>
        <dbReference type="Pfam" id="PF24407"/>
    </source>
</evidence>
<dbReference type="HOGENOM" id="CLU_250675_0_0_6"/>
<dbReference type="Pfam" id="PF05057">
    <property type="entry name" value="DUF676"/>
    <property type="match status" value="1"/>
</dbReference>
<dbReference type="Gene3D" id="3.40.50.1820">
    <property type="entry name" value="alpha/beta hydrolase"/>
    <property type="match status" value="1"/>
</dbReference>
<dbReference type="PANTHER" id="PTHR48182:SF2">
    <property type="entry name" value="PROTEIN SERAC1"/>
    <property type="match status" value="1"/>
</dbReference>
<evidence type="ECO:0000256" key="3">
    <source>
        <dbReference type="ARBA" id="ARBA00022824"/>
    </source>
</evidence>
<dbReference type="InterPro" id="IPR052374">
    <property type="entry name" value="SERAC1"/>
</dbReference>
<dbReference type="InterPro" id="IPR056620">
    <property type="entry name" value="HTH_next_PIN-TPR-GreABC"/>
</dbReference>
<dbReference type="EMBL" id="CP003390">
    <property type="protein sequence ID" value="AFI84778.1"/>
    <property type="molecule type" value="Genomic_DNA"/>
</dbReference>
<dbReference type="eggNOG" id="COG1075">
    <property type="taxonomic scope" value="Bacteria"/>
</dbReference>
<dbReference type="Pfam" id="PF24407">
    <property type="entry name" value="HTH_upst_double_PIN"/>
    <property type="match status" value="1"/>
</dbReference>
<dbReference type="InterPro" id="IPR029058">
    <property type="entry name" value="AB_hydrolase_fold"/>
</dbReference>
<keyword evidence="4" id="KW-0472">Membrane</keyword>
<dbReference type="GO" id="GO:0016020">
    <property type="term" value="C:membrane"/>
    <property type="evidence" value="ECO:0007669"/>
    <property type="project" value="UniProtKB-SubCell"/>
</dbReference>
<sequence length="1548" mass="175943">MSKIDLKIKANNDTKQHVIFVHGLDGNSTDTWQSSSLIPEFWPRWINDNSNEISIWTIDYSADKSLWFGGEAMHLTDRGLNLLSLLLTKPQLQQGEIIFIGHSLGGLVIKQILRNAESEANSNAKANDFIKRARRVAFLATPHSGSPLGSRANFFRIFARPSQASYSLILNSPQLRDLNNWYKKWASTQEIEHLVLFETRSSKIFWCYKELIVPANSADPGVAHTAIPVDADHYSICKPQDKSSEIYTHILNFIQKELKTLHRNTVIEQKIDLVRETTVKGISTISSKLSAQPIETANLVVEKLNDKLSSMASTENFSGSEIIDIDINKELTIIRKSRFLRGFQTQERAKDLVRKILSGNLKNGSTQIKCLALSWCARFLSSGENRCIAENAIDEAKKLGTTEEIIIAEAFINVSSENVFDIVANLMVTPTELKYSAAYMLINLNKCPQEALDWKQSSNLQLSQFDSEGKTAIITTLFALQQWELLIDNISTINDSDYKDYPALLNLVAMAHLIQVVPDEYRYIITNSIPNKIGQFPLASDAVALEHRSRAIDLLITCSSIARDLGCEDIAKTVEDYRLWLQLEDSFQSSKAKQELENSISNDAALLLRRFPLAFNVGIRVDLDIVEKEIDRRTALSRGKDLDAAMARFELLLCLKDAKHAYKYLEKHRQQIELVIKPDVLSCIEIEALAQSGETNQATNYLENIADSTLNLAQLERLKIIIATCKDKDHDLASLLVSQYEKTGHINDLVILVNSLKTRKHHPKLLQYSLCLFEKTKAVEDANTLVNAWSECGGFKEIGEFLRQHPEFLLQSHILQAHWAWTLYREGNLVDSQAELDKLTAQINEAYCRDLQINIAITSGNWELLLPFLENEWLNREQRTANELLTAGQLAKVVQSRRAKEFIIAAAGKANNSPEVLMSAYFTATAMGWEDESYTAQWFSDANESDSIHQISLQDLYELIPKWRERDRKVWQALNDGVAPISMVAEQLNKSLTEFYLYPALLNTSTRALINRALIPAFSNIRSTISIPHEIVSIDKTSLLTLGYLGLLKQIIDCFKAIEIPHSTLSWLFTEKQKVGFHQPSRIEKAKTIGRLISNNKVKVLSQEFTPNMELALEIGNELAQLLCIAKDESETNKIQKLVVRPFPVHKIDSLMKELADLSSFANHLCSCSSIVNKLYMSGIMTEAEKDEAIRYLSKNEGEWPDLFEIDDKSNIYLDSLSVTYFLQLDLMDKIASHFTVFISSEYVQEQNGLQNFETESNKADDIIEKIRVILCEGIQSGSVRIAPSSILKDSSEDEIKHSSLEIFSTIQDAQSVIIDDRFMNNHLNGLFESKNTPINTTLDLLETLKCREILNYEQWAINITKLRQAGYIFIPLTSEEINYHLNKTYLAQGILRETAELKAIRDNIQLLKMSHFVQLPRDHKWLSELFKLFSDIIKGQWLENSDYELCVARSDWLFKFIDYQGWSHCFLGDTGFEMARIGAGLTASTLMYTPTSMSKKMKEQYWRWLEEKVLQPLKASDPTSYNWLISMAEHEIEKINSGKIYEDGSDK</sequence>
<dbReference type="PATRIC" id="fig|754476.3.peg.1939"/>
<dbReference type="PANTHER" id="PTHR48182">
    <property type="entry name" value="PROTEIN SERAC1"/>
    <property type="match status" value="1"/>
</dbReference>
<dbReference type="RefSeq" id="WP_014707147.1">
    <property type="nucleotide sequence ID" value="NC_017857.3"/>
</dbReference>
<proteinExistence type="predicted"/>
<accession>I1XK59</accession>
<reference evidence="7 8" key="2">
    <citation type="journal article" date="2013" name="Int. J. Syst. Evol. Microbiol.">
        <title>Methylophaga nitratireducenticrescens sp. nov. and Methylophaga frappieri sp. nov., isolated from the biofilm of the methanol-fed denitrification system treating the seawater at the Montreal Biodome.</title>
        <authorList>
            <person name="Villeneuve C."/>
            <person name="Martineau C."/>
            <person name="Mauffrey F."/>
            <person name="Villemur R."/>
        </authorList>
    </citation>
    <scope>NUCLEOTIDE SEQUENCE [LARGE SCALE GENOMIC DNA]</scope>
    <source>
        <strain evidence="7 8">JAM1</strain>
    </source>
</reference>
<evidence type="ECO:0000313" key="8">
    <source>
        <dbReference type="Proteomes" id="UP000009144"/>
    </source>
</evidence>
<dbReference type="InterPro" id="IPR007751">
    <property type="entry name" value="DUF676_lipase-like"/>
</dbReference>
<evidence type="ECO:0000256" key="2">
    <source>
        <dbReference type="ARBA" id="ARBA00004370"/>
    </source>
</evidence>
<dbReference type="KEGG" id="mej:Q7A_1961"/>
<comment type="subcellular location">
    <subcellularLocation>
        <location evidence="1">Endoplasmic reticulum</location>
    </subcellularLocation>
    <subcellularLocation>
        <location evidence="2">Membrane</location>
    </subcellularLocation>
</comment>
<evidence type="ECO:0000259" key="5">
    <source>
        <dbReference type="Pfam" id="PF05057"/>
    </source>
</evidence>
<organism evidence="7 8">
    <name type="scientific">Methylophaga nitratireducenticrescens</name>
    <dbReference type="NCBI Taxonomy" id="754476"/>
    <lineage>
        <taxon>Bacteria</taxon>
        <taxon>Pseudomonadati</taxon>
        <taxon>Pseudomonadota</taxon>
        <taxon>Gammaproteobacteria</taxon>
        <taxon>Thiotrichales</taxon>
        <taxon>Piscirickettsiaceae</taxon>
        <taxon>Methylophaga</taxon>
    </lineage>
</organism>
<dbReference type="Proteomes" id="UP000009144">
    <property type="component" value="Chromosome"/>
</dbReference>
<keyword evidence="3" id="KW-0256">Endoplasmic reticulum</keyword>
<reference evidence="7 8" key="1">
    <citation type="journal article" date="2012" name="J. Bacteriol.">
        <title>Complete genome sequences of Methylophaga sp. strain JAM1 and Methylophaga sp. strain JAM7.</title>
        <authorList>
            <person name="Villeneuve C."/>
            <person name="Martineau C."/>
            <person name="Mauffrey F."/>
            <person name="Villemur R."/>
        </authorList>
    </citation>
    <scope>NUCLEOTIDE SEQUENCE [LARGE SCALE GENOMIC DNA]</scope>
    <source>
        <strain evidence="7 8">JAM1</strain>
    </source>
</reference>
<evidence type="ECO:0000313" key="7">
    <source>
        <dbReference type="EMBL" id="AFI84778.1"/>
    </source>
</evidence>
<dbReference type="OrthoDB" id="6963120at2"/>
<protein>
    <submittedName>
        <fullName evidence="7">Serine esterase</fullName>
    </submittedName>
</protein>
<feature type="domain" description="HTH" evidence="6">
    <location>
        <begin position="953"/>
        <end position="1019"/>
    </location>
</feature>
<evidence type="ECO:0000256" key="4">
    <source>
        <dbReference type="ARBA" id="ARBA00023136"/>
    </source>
</evidence>
<dbReference type="STRING" id="754476.Q7A_1961"/>
<feature type="domain" description="DUF676" evidence="5">
    <location>
        <begin position="15"/>
        <end position="147"/>
    </location>
</feature>
<name>I1XK59_METNJ</name>
<gene>
    <name evidence="7" type="ordered locus">Q7A_1961</name>
</gene>
<dbReference type="SUPFAM" id="SSF53474">
    <property type="entry name" value="alpha/beta-Hydrolases"/>
    <property type="match status" value="1"/>
</dbReference>
<keyword evidence="8" id="KW-1185">Reference proteome</keyword>
<evidence type="ECO:0000256" key="1">
    <source>
        <dbReference type="ARBA" id="ARBA00004240"/>
    </source>
</evidence>